<sequence>MKQKYTLIIIFLAFVVNGFSQNNYQVTAIPFQQFTGNAIPLTSADDVYSPAINLPFNFEFYGNTYDQIVVSTNGFINFNNTNAGGFTPWSFSQTIPSTSFPALNSILGCFHDMNNASAAGTITQGVYGTAPYRKFVVYFNNQPHFSCTSLRSSFQMILNETTNTIDIQLIDKPVCTGWNGGRAVTGIINATGTSGIAAPGRNTGAWTAYHEGWRFSRPGYYPSYNFVNCDDNGNGFDEFNLLVAAQDLMPSNPSGVLFYENFTDAVTQSNPLPTTYFNINPNQQAIYAAYNGIVTTVLLTVIDCAIDADNDTVPTDVEDANNDTNLANDDTDGDGIPNYLDNDDDGDLVLTNLEYVFQRLNGQTSLNLMDTDNDTIPNYLDNDDDGDGVLTWREDYNGDGNPANDDTNSNGTPDYLEFGVALGVQNNSFDNLISLYPNPATTVLNIENASTLTIDAVSIYSINGSLLREINNQQNLETISVADLASGIYFVKIKSNDKVITKKFIKN</sequence>
<dbReference type="EMBL" id="JACSOD020000504">
    <property type="protein sequence ID" value="MBM6500458.1"/>
    <property type="molecule type" value="Genomic_DNA"/>
</dbReference>
<dbReference type="NCBIfam" id="TIGR04183">
    <property type="entry name" value="Por_Secre_tail"/>
    <property type="match status" value="1"/>
</dbReference>
<feature type="domain" description="Secretion system C-terminal sorting" evidence="3">
    <location>
        <begin position="435"/>
        <end position="505"/>
    </location>
</feature>
<keyword evidence="1" id="KW-0732">Signal</keyword>
<comment type="caution">
    <text evidence="4">The sequence shown here is derived from an EMBL/GenBank/DDBJ whole genome shotgun (WGS) entry which is preliminary data.</text>
</comment>
<evidence type="ECO:0000256" key="1">
    <source>
        <dbReference type="ARBA" id="ARBA00022729"/>
    </source>
</evidence>
<dbReference type="RefSeq" id="WP_187656571.1">
    <property type="nucleotide sequence ID" value="NZ_JACSOD020000504.1"/>
</dbReference>
<dbReference type="Proteomes" id="UP000759529">
    <property type="component" value="Unassembled WGS sequence"/>
</dbReference>
<organism evidence="4 5">
    <name type="scientific">Flavobacterium macrobrachii</name>
    <dbReference type="NCBI Taxonomy" id="591204"/>
    <lineage>
        <taxon>Bacteria</taxon>
        <taxon>Pseudomonadati</taxon>
        <taxon>Bacteroidota</taxon>
        <taxon>Flavobacteriia</taxon>
        <taxon>Flavobacteriales</taxon>
        <taxon>Flavobacteriaceae</taxon>
        <taxon>Flavobacterium</taxon>
    </lineage>
</organism>
<proteinExistence type="predicted"/>
<accession>A0ABS2CZR3</accession>
<evidence type="ECO:0000259" key="3">
    <source>
        <dbReference type="Pfam" id="PF18962"/>
    </source>
</evidence>
<dbReference type="Pfam" id="PF18962">
    <property type="entry name" value="Por_Secre_tail"/>
    <property type="match status" value="1"/>
</dbReference>
<reference evidence="4 5" key="1">
    <citation type="submission" date="2021-02" db="EMBL/GenBank/DDBJ databases">
        <authorList>
            <person name="Jung H.S."/>
            <person name="Chun B.H."/>
            <person name="Jeon C.O."/>
        </authorList>
    </citation>
    <scope>NUCLEOTIDE SEQUENCE [LARGE SCALE GENOMIC DNA]</scope>
    <source>
        <strain evidence="4 5">LMG 25203</strain>
    </source>
</reference>
<keyword evidence="5" id="KW-1185">Reference proteome</keyword>
<evidence type="ECO:0000313" key="5">
    <source>
        <dbReference type="Proteomes" id="UP000759529"/>
    </source>
</evidence>
<evidence type="ECO:0000313" key="4">
    <source>
        <dbReference type="EMBL" id="MBM6500458.1"/>
    </source>
</evidence>
<protein>
    <submittedName>
        <fullName evidence="4">T9SS type A sorting domain-containing protein</fullName>
    </submittedName>
</protein>
<evidence type="ECO:0000256" key="2">
    <source>
        <dbReference type="SAM" id="MobiDB-lite"/>
    </source>
</evidence>
<gene>
    <name evidence="4" type="ORF">H9X54_014275</name>
</gene>
<dbReference type="InterPro" id="IPR026444">
    <property type="entry name" value="Secre_tail"/>
</dbReference>
<feature type="region of interest" description="Disordered" evidence="2">
    <location>
        <begin position="315"/>
        <end position="337"/>
    </location>
</feature>
<name>A0ABS2CZR3_9FLAO</name>